<dbReference type="AlphaFoldDB" id="A0AA96JSL1"/>
<name>A0AA96JSL1_9BACT</name>
<organism evidence="1 2">
    <name type="scientific">Candidatus Nitrospira allomarina</name>
    <dbReference type="NCBI Taxonomy" id="3020900"/>
    <lineage>
        <taxon>Bacteria</taxon>
        <taxon>Pseudomonadati</taxon>
        <taxon>Nitrospirota</taxon>
        <taxon>Nitrospiria</taxon>
        <taxon>Nitrospirales</taxon>
        <taxon>Nitrospiraceae</taxon>
        <taxon>Nitrospira</taxon>
    </lineage>
</organism>
<proteinExistence type="predicted"/>
<dbReference type="EMBL" id="CP116967">
    <property type="protein sequence ID" value="WNM58692.1"/>
    <property type="molecule type" value="Genomic_DNA"/>
</dbReference>
<protein>
    <submittedName>
        <fullName evidence="1">Uncharacterized protein</fullName>
    </submittedName>
</protein>
<dbReference type="RefSeq" id="WP_312644849.1">
    <property type="nucleotide sequence ID" value="NZ_CP116967.1"/>
</dbReference>
<reference evidence="1 2" key="1">
    <citation type="submission" date="2023-01" db="EMBL/GenBank/DDBJ databases">
        <title>Cultivation and genomic characterization of new, ubiquitous marine nitrite-oxidizing bacteria from the Nitrospirales.</title>
        <authorList>
            <person name="Mueller A.J."/>
            <person name="Daebeler A."/>
            <person name="Herbold C.W."/>
            <person name="Kirkegaard R.H."/>
            <person name="Daims H."/>
        </authorList>
    </citation>
    <scope>NUCLEOTIDE SEQUENCE [LARGE SCALE GENOMIC DNA]</scope>
    <source>
        <strain evidence="1 2">VA</strain>
    </source>
</reference>
<keyword evidence="2" id="KW-1185">Reference proteome</keyword>
<dbReference type="Proteomes" id="UP001302719">
    <property type="component" value="Chromosome"/>
</dbReference>
<gene>
    <name evidence="1" type="ORF">PP769_02680</name>
</gene>
<sequence length="105" mass="12121">MMTDQTSDLLAYIQSQIEEITTIHAQAEKALNAVQGKDHVTKWKRKVINGLEPYVSQAYLQHITKEWLETTYFVGDVFDELADEVDMCRRHLKKLVKDIQTTGIP</sequence>
<dbReference type="KEGG" id="nall:PP769_02680"/>
<accession>A0AA96JSL1</accession>
<evidence type="ECO:0000313" key="1">
    <source>
        <dbReference type="EMBL" id="WNM58692.1"/>
    </source>
</evidence>
<evidence type="ECO:0000313" key="2">
    <source>
        <dbReference type="Proteomes" id="UP001302719"/>
    </source>
</evidence>